<protein>
    <submittedName>
        <fullName evidence="2">Ferric reductase transmembrane component 3</fullName>
    </submittedName>
</protein>
<evidence type="ECO:0000256" key="1">
    <source>
        <dbReference type="SAM" id="Phobius"/>
    </source>
</evidence>
<keyword evidence="1" id="KW-1133">Transmembrane helix</keyword>
<keyword evidence="1" id="KW-0472">Membrane</keyword>
<reference evidence="2" key="2">
    <citation type="submission" date="2014-07" db="EMBL/GenBank/DDBJ databases">
        <authorList>
            <person name="Hull J."/>
        </authorList>
    </citation>
    <scope>NUCLEOTIDE SEQUENCE</scope>
</reference>
<dbReference type="AlphaFoldDB" id="A0A0A9YTX2"/>
<feature type="non-terminal residue" evidence="2">
    <location>
        <position position="131"/>
    </location>
</feature>
<accession>A0A0A9YTX2</accession>
<evidence type="ECO:0000313" key="2">
    <source>
        <dbReference type="EMBL" id="JAG36492.1"/>
    </source>
</evidence>
<reference evidence="2" key="1">
    <citation type="journal article" date="2014" name="PLoS ONE">
        <title>Transcriptome-Based Identification of ABC Transporters in the Western Tarnished Plant Bug Lygus hesperus.</title>
        <authorList>
            <person name="Hull J.J."/>
            <person name="Chaney K."/>
            <person name="Geib S.M."/>
            <person name="Fabrick J.A."/>
            <person name="Brent C.S."/>
            <person name="Walsh D."/>
            <person name="Lavine L.C."/>
        </authorList>
    </citation>
    <scope>NUCLEOTIDE SEQUENCE</scope>
</reference>
<feature type="transmembrane region" description="Helical" evidence="1">
    <location>
        <begin position="31"/>
        <end position="49"/>
    </location>
</feature>
<organism evidence="2">
    <name type="scientific">Lygus hesperus</name>
    <name type="common">Western plant bug</name>
    <dbReference type="NCBI Taxonomy" id="30085"/>
    <lineage>
        <taxon>Eukaryota</taxon>
        <taxon>Metazoa</taxon>
        <taxon>Ecdysozoa</taxon>
        <taxon>Arthropoda</taxon>
        <taxon>Hexapoda</taxon>
        <taxon>Insecta</taxon>
        <taxon>Pterygota</taxon>
        <taxon>Neoptera</taxon>
        <taxon>Paraneoptera</taxon>
        <taxon>Hemiptera</taxon>
        <taxon>Heteroptera</taxon>
        <taxon>Panheteroptera</taxon>
        <taxon>Cimicomorpha</taxon>
        <taxon>Miridae</taxon>
        <taxon>Mirini</taxon>
        <taxon>Lygus</taxon>
    </lineage>
</organism>
<dbReference type="EMBL" id="GBHO01007112">
    <property type="protein sequence ID" value="JAG36492.1"/>
    <property type="molecule type" value="Transcribed_RNA"/>
</dbReference>
<feature type="transmembrane region" description="Helical" evidence="1">
    <location>
        <begin position="55"/>
        <end position="74"/>
    </location>
</feature>
<proteinExistence type="predicted"/>
<sequence length="131" mass="14514">MVVVGTTMIIPTRNSILRTFLNVSWETCIKTHILLAVSSFCIAFLHFLVRPAAAFLHPFGVATLSLVGLTVLLAMPITRKYLSYQLFLNIHVLLVCVLPLLCILHAGINAATIFIICCVILRLLDTLFVPH</sequence>
<feature type="transmembrane region" description="Helical" evidence="1">
    <location>
        <begin position="112"/>
        <end position="129"/>
    </location>
</feature>
<keyword evidence="1 2" id="KW-0812">Transmembrane</keyword>
<gene>
    <name evidence="2" type="primary">FRE3</name>
    <name evidence="2" type="ORF">CM83_1422</name>
</gene>
<name>A0A0A9YTX2_LYGHE</name>